<evidence type="ECO:0000256" key="1">
    <source>
        <dbReference type="SAM" id="MobiDB-lite"/>
    </source>
</evidence>
<dbReference type="RefSeq" id="WP_286050527.1">
    <property type="nucleotide sequence ID" value="NZ_JASVWF010000001.1"/>
</dbReference>
<dbReference type="InterPro" id="IPR049790">
    <property type="entry name" value="Rv3655c/TadE"/>
</dbReference>
<accession>A0ABT7M1G6</accession>
<proteinExistence type="predicted"/>
<sequence length="156" mass="15225">MATVEAAIALGALVLVFAVVLGGLGAVLARIRCVDAAGEAARRASRDDLVGARALAEGLPQGTEVDVAVEGDVVRVRVRVPPLGGALPGFRVSADAVAAREPAVAGPTGTAADGAAEDGAPEDLEPDDLPSADGAGAGGRPGAPSRPIGTPEELPP</sequence>
<feature type="compositionally biased region" description="Acidic residues" evidence="1">
    <location>
        <begin position="115"/>
        <end position="130"/>
    </location>
</feature>
<protein>
    <submittedName>
        <fullName evidence="2">TadE family type IV pilus minor pilin</fullName>
    </submittedName>
</protein>
<gene>
    <name evidence="2" type="ORF">QRT03_00820</name>
</gene>
<reference evidence="2 3" key="1">
    <citation type="submission" date="2023-06" db="EMBL/GenBank/DDBJ databases">
        <title>Actinomycetospora Odt1-22.</title>
        <authorList>
            <person name="Supong K."/>
        </authorList>
    </citation>
    <scope>NUCLEOTIDE SEQUENCE [LARGE SCALE GENOMIC DNA]</scope>
    <source>
        <strain evidence="2 3">Odt1-22</strain>
    </source>
</reference>
<feature type="region of interest" description="Disordered" evidence="1">
    <location>
        <begin position="101"/>
        <end position="156"/>
    </location>
</feature>
<dbReference type="EMBL" id="JASVWF010000001">
    <property type="protein sequence ID" value="MDL5154490.1"/>
    <property type="molecule type" value="Genomic_DNA"/>
</dbReference>
<dbReference type="NCBIfam" id="NF041390">
    <property type="entry name" value="TadE_Rv3655c"/>
    <property type="match status" value="1"/>
</dbReference>
<keyword evidence="3" id="KW-1185">Reference proteome</keyword>
<feature type="compositionally biased region" description="Low complexity" evidence="1">
    <location>
        <begin position="101"/>
        <end position="114"/>
    </location>
</feature>
<name>A0ABT7M1G6_9PSEU</name>
<evidence type="ECO:0000313" key="2">
    <source>
        <dbReference type="EMBL" id="MDL5154490.1"/>
    </source>
</evidence>
<comment type="caution">
    <text evidence="2">The sequence shown here is derived from an EMBL/GenBank/DDBJ whole genome shotgun (WGS) entry which is preliminary data.</text>
</comment>
<evidence type="ECO:0000313" key="3">
    <source>
        <dbReference type="Proteomes" id="UP001231924"/>
    </source>
</evidence>
<dbReference type="Proteomes" id="UP001231924">
    <property type="component" value="Unassembled WGS sequence"/>
</dbReference>
<organism evidence="2 3">
    <name type="scientific">Actinomycetospora termitidis</name>
    <dbReference type="NCBI Taxonomy" id="3053470"/>
    <lineage>
        <taxon>Bacteria</taxon>
        <taxon>Bacillati</taxon>
        <taxon>Actinomycetota</taxon>
        <taxon>Actinomycetes</taxon>
        <taxon>Pseudonocardiales</taxon>
        <taxon>Pseudonocardiaceae</taxon>
        <taxon>Actinomycetospora</taxon>
    </lineage>
</organism>